<evidence type="ECO:0000313" key="1">
    <source>
        <dbReference type="EMBL" id="MEZ8053516.1"/>
    </source>
</evidence>
<dbReference type="RefSeq" id="WP_371707672.1">
    <property type="nucleotide sequence ID" value="NZ_JBFRME010000037.1"/>
</dbReference>
<sequence>MDSTWLISTNSNAVDIRDKLSAHLDTTDKLIVSKVDEYSGWLTDDEWKWLAENT</sequence>
<evidence type="ECO:0000313" key="2">
    <source>
        <dbReference type="Proteomes" id="UP001569175"/>
    </source>
</evidence>
<proteinExistence type="predicted"/>
<accession>A0ABV4KM52</accession>
<dbReference type="Proteomes" id="UP001569175">
    <property type="component" value="Unassembled WGS sequence"/>
</dbReference>
<gene>
    <name evidence="1" type="ORF">ACED57_10195</name>
</gene>
<protein>
    <submittedName>
        <fullName evidence="1">Uncharacterized protein</fullName>
    </submittedName>
</protein>
<comment type="caution">
    <text evidence="1">The sequence shown here is derived from an EMBL/GenBank/DDBJ whole genome shotgun (WGS) entry which is preliminary data.</text>
</comment>
<name>A0ABV4KM52_9VIBR</name>
<reference evidence="1 2" key="1">
    <citation type="submission" date="2024-06" db="EMBL/GenBank/DDBJ databases">
        <authorList>
            <person name="Steensen K."/>
            <person name="Seneca J."/>
            <person name="Bartlau N."/>
            <person name="Yu A.X."/>
            <person name="Polz M.F."/>
        </authorList>
    </citation>
    <scope>NUCLEOTIDE SEQUENCE [LARGE SCALE GENOMIC DNA]</scope>
    <source>
        <strain evidence="1 2">1F9</strain>
    </source>
</reference>
<keyword evidence="2" id="KW-1185">Reference proteome</keyword>
<dbReference type="EMBL" id="JBGOOL010000023">
    <property type="protein sequence ID" value="MEZ8053516.1"/>
    <property type="molecule type" value="Genomic_DNA"/>
</dbReference>
<organism evidence="1 2">
    <name type="scientific">Vibrio atlanticus</name>
    <dbReference type="NCBI Taxonomy" id="693153"/>
    <lineage>
        <taxon>Bacteria</taxon>
        <taxon>Pseudomonadati</taxon>
        <taxon>Pseudomonadota</taxon>
        <taxon>Gammaproteobacteria</taxon>
        <taxon>Vibrionales</taxon>
        <taxon>Vibrionaceae</taxon>
        <taxon>Vibrio</taxon>
    </lineage>
</organism>